<keyword evidence="6" id="KW-0408">Iron</keyword>
<dbReference type="InterPro" id="IPR012910">
    <property type="entry name" value="Plug_dom"/>
</dbReference>
<dbReference type="SUPFAM" id="SSF49464">
    <property type="entry name" value="Carboxypeptidase regulatory domain-like"/>
    <property type="match status" value="1"/>
</dbReference>
<keyword evidence="9 11" id="KW-0472">Membrane</keyword>
<evidence type="ECO:0000256" key="2">
    <source>
        <dbReference type="ARBA" id="ARBA00022448"/>
    </source>
</evidence>
<keyword evidence="7" id="KW-0406">Ion transport</keyword>
<evidence type="ECO:0000256" key="1">
    <source>
        <dbReference type="ARBA" id="ARBA00004571"/>
    </source>
</evidence>
<evidence type="ECO:0000256" key="11">
    <source>
        <dbReference type="PROSITE-ProRule" id="PRU01360"/>
    </source>
</evidence>
<keyword evidence="3 11" id="KW-1134">Transmembrane beta strand</keyword>
<accession>A0A2S7WVZ2</accession>
<dbReference type="GO" id="GO:0009279">
    <property type="term" value="C:cell outer membrane"/>
    <property type="evidence" value="ECO:0007669"/>
    <property type="project" value="UniProtKB-SubCell"/>
</dbReference>
<evidence type="ECO:0000256" key="4">
    <source>
        <dbReference type="ARBA" id="ARBA00022496"/>
    </source>
</evidence>
<feature type="domain" description="TonB-dependent receptor plug" evidence="12">
    <location>
        <begin position="123"/>
        <end position="227"/>
    </location>
</feature>
<dbReference type="InterPro" id="IPR008969">
    <property type="entry name" value="CarboxyPept-like_regulatory"/>
</dbReference>
<dbReference type="EMBL" id="MSCM01000001">
    <property type="protein sequence ID" value="PQJ81452.1"/>
    <property type="molecule type" value="Genomic_DNA"/>
</dbReference>
<evidence type="ECO:0000259" key="12">
    <source>
        <dbReference type="Pfam" id="PF07715"/>
    </source>
</evidence>
<evidence type="ECO:0000256" key="7">
    <source>
        <dbReference type="ARBA" id="ARBA00023065"/>
    </source>
</evidence>
<dbReference type="AlphaFoldDB" id="A0A2S7WVZ2"/>
<keyword evidence="8" id="KW-0798">TonB box</keyword>
<comment type="subcellular location">
    <subcellularLocation>
        <location evidence="1 11">Cell outer membrane</location>
        <topology evidence="1 11">Multi-pass membrane protein</topology>
    </subcellularLocation>
</comment>
<dbReference type="PANTHER" id="PTHR32552:SF81">
    <property type="entry name" value="TONB-DEPENDENT OUTER MEMBRANE RECEPTOR"/>
    <property type="match status" value="1"/>
</dbReference>
<dbReference type="GO" id="GO:0006826">
    <property type="term" value="P:iron ion transport"/>
    <property type="evidence" value="ECO:0007669"/>
    <property type="project" value="UniProtKB-KW"/>
</dbReference>
<reference evidence="13 14" key="1">
    <citation type="submission" date="2016-12" db="EMBL/GenBank/DDBJ databases">
        <title>Trade-off between light-utilization and light-protection in marine flavobacteria.</title>
        <authorList>
            <person name="Kumagai Y."/>
            <person name="Yoshizawa S."/>
            <person name="Kogure K."/>
            <person name="Iwasaki W."/>
        </authorList>
    </citation>
    <scope>NUCLEOTIDE SEQUENCE [LARGE SCALE GENOMIC DNA]</scope>
    <source>
        <strain evidence="13 14">ATCC 43844</strain>
    </source>
</reference>
<organism evidence="13 14">
    <name type="scientific">Polaribacter glomeratus</name>
    <dbReference type="NCBI Taxonomy" id="102"/>
    <lineage>
        <taxon>Bacteria</taxon>
        <taxon>Pseudomonadati</taxon>
        <taxon>Bacteroidota</taxon>
        <taxon>Flavobacteriia</taxon>
        <taxon>Flavobacteriales</taxon>
        <taxon>Flavobacteriaceae</taxon>
    </lineage>
</organism>
<dbReference type="Gene3D" id="2.60.40.1120">
    <property type="entry name" value="Carboxypeptidase-like, regulatory domain"/>
    <property type="match status" value="1"/>
</dbReference>
<evidence type="ECO:0000256" key="8">
    <source>
        <dbReference type="ARBA" id="ARBA00023077"/>
    </source>
</evidence>
<evidence type="ECO:0000256" key="5">
    <source>
        <dbReference type="ARBA" id="ARBA00022692"/>
    </source>
</evidence>
<dbReference type="Pfam" id="PF13715">
    <property type="entry name" value="CarbopepD_reg_2"/>
    <property type="match status" value="1"/>
</dbReference>
<keyword evidence="4" id="KW-0410">Iron transport</keyword>
<keyword evidence="5 11" id="KW-0812">Transmembrane</keyword>
<comment type="similarity">
    <text evidence="11">Belongs to the TonB-dependent receptor family.</text>
</comment>
<dbReference type="Proteomes" id="UP000239068">
    <property type="component" value="Unassembled WGS sequence"/>
</dbReference>
<keyword evidence="2 11" id="KW-0813">Transport</keyword>
<name>A0A2S7WVZ2_9FLAO</name>
<dbReference type="InterPro" id="IPR036942">
    <property type="entry name" value="Beta-barrel_TonB_sf"/>
</dbReference>
<dbReference type="InterPro" id="IPR039426">
    <property type="entry name" value="TonB-dep_rcpt-like"/>
</dbReference>
<proteinExistence type="inferred from homology"/>
<evidence type="ECO:0000256" key="6">
    <source>
        <dbReference type="ARBA" id="ARBA00023004"/>
    </source>
</evidence>
<dbReference type="RefSeq" id="WP_105020026.1">
    <property type="nucleotide sequence ID" value="NZ_MSCM01000001.1"/>
</dbReference>
<protein>
    <recommendedName>
        <fullName evidence="12">TonB-dependent receptor plug domain-containing protein</fullName>
    </recommendedName>
</protein>
<evidence type="ECO:0000313" key="13">
    <source>
        <dbReference type="EMBL" id="PQJ81452.1"/>
    </source>
</evidence>
<sequence length="270" mass="28651">MKYLFLCILCSSSLFIFGQTNKDIGGKILDKTGNPLPGATIIEKNNSNNGVTSDFNGDFIISVPKATNELVVSYLGFETKTVQITSNNLFITLLEASNQLGSITIKGFSSVASKARVRAQAIQSLPETTVAVNAETIELSGINNIQSFTSQISNVTFNEAQQPGVNFLTVRGISQIRNAESPVAVVIDGMTLPDASAMNMSLYDIELLEFVKGPQGTLYGKNAIAGAINITTKEPTNKNKTKVMLSSGNGGMFGAGLSSSGALVKSKFFL</sequence>
<evidence type="ECO:0000313" key="14">
    <source>
        <dbReference type="Proteomes" id="UP000239068"/>
    </source>
</evidence>
<dbReference type="PROSITE" id="PS52016">
    <property type="entry name" value="TONB_DEPENDENT_REC_3"/>
    <property type="match status" value="1"/>
</dbReference>
<dbReference type="PANTHER" id="PTHR32552">
    <property type="entry name" value="FERRICHROME IRON RECEPTOR-RELATED"/>
    <property type="match status" value="1"/>
</dbReference>
<dbReference type="Gene3D" id="2.40.170.20">
    <property type="entry name" value="TonB-dependent receptor, beta-barrel domain"/>
    <property type="match status" value="1"/>
</dbReference>
<keyword evidence="10 11" id="KW-0998">Cell outer membrane</keyword>
<dbReference type="SUPFAM" id="SSF56935">
    <property type="entry name" value="Porins"/>
    <property type="match status" value="1"/>
</dbReference>
<evidence type="ECO:0000256" key="10">
    <source>
        <dbReference type="ARBA" id="ARBA00023237"/>
    </source>
</evidence>
<dbReference type="Pfam" id="PF07715">
    <property type="entry name" value="Plug"/>
    <property type="match status" value="1"/>
</dbReference>
<evidence type="ECO:0000256" key="3">
    <source>
        <dbReference type="ARBA" id="ARBA00022452"/>
    </source>
</evidence>
<keyword evidence="14" id="KW-1185">Reference proteome</keyword>
<evidence type="ECO:0000256" key="9">
    <source>
        <dbReference type="ARBA" id="ARBA00023136"/>
    </source>
</evidence>
<gene>
    <name evidence="13" type="ORF">BTO16_02150</name>
</gene>
<comment type="caution">
    <text evidence="13">The sequence shown here is derived from an EMBL/GenBank/DDBJ whole genome shotgun (WGS) entry which is preliminary data.</text>
</comment>
<dbReference type="OrthoDB" id="9775095at2"/>